<evidence type="ECO:0000256" key="9">
    <source>
        <dbReference type="SAM" id="Phobius"/>
    </source>
</evidence>
<feature type="chain" id="PRO_5006059534" evidence="10">
    <location>
        <begin position="38"/>
        <end position="243"/>
    </location>
</feature>
<evidence type="ECO:0000256" key="2">
    <source>
        <dbReference type="ARBA" id="ARBA00007104"/>
    </source>
</evidence>
<dbReference type="InterPro" id="IPR015720">
    <property type="entry name" value="Emp24-like"/>
</dbReference>
<feature type="domain" description="GOLD" evidence="11">
    <location>
        <begin position="47"/>
        <end position="129"/>
    </location>
</feature>
<keyword evidence="5 9" id="KW-1133">Transmembrane helix</keyword>
<sequence>MRSSAVPKCSFGRPSLSIWLAFLIALVCCLFIGTSTAHMIELQPSHRECFFEDLNPGDQMTLTYQVGGGGHLDIDTWLQDPAGNKLFALDRKDTGTYSFTAQNSGKYTYCFSNDFSTVSDKTVSFNVHGIIYVPDDGEMLPIEREIRDLAAALQQVKDEQEYLVIRERVHRNSELVRAGREAVTLAADTALRCFASLAAESTNSRVKWWSILQGIMLIGVCGIQVFFVKRQFEVRGSTARSAF</sequence>
<evidence type="ECO:0000256" key="5">
    <source>
        <dbReference type="ARBA" id="ARBA00022989"/>
    </source>
</evidence>
<dbReference type="GO" id="GO:0016020">
    <property type="term" value="C:membrane"/>
    <property type="evidence" value="ECO:0007669"/>
    <property type="project" value="UniProtKB-SubCell"/>
</dbReference>
<dbReference type="PROSITE" id="PS50866">
    <property type="entry name" value="GOLD"/>
    <property type="match status" value="1"/>
</dbReference>
<dbReference type="SMART" id="SM01190">
    <property type="entry name" value="EMP24_GP25L"/>
    <property type="match status" value="1"/>
</dbReference>
<feature type="transmembrane region" description="Helical" evidence="9">
    <location>
        <begin position="208"/>
        <end position="228"/>
    </location>
</feature>
<dbReference type="STRING" id="401625.A0A0P1BHR5"/>
<dbReference type="InterPro" id="IPR036598">
    <property type="entry name" value="GOLD_dom_sf"/>
</dbReference>
<evidence type="ECO:0000256" key="10">
    <source>
        <dbReference type="SAM" id="SignalP"/>
    </source>
</evidence>
<dbReference type="Pfam" id="PF01105">
    <property type="entry name" value="EMP24_GP25L"/>
    <property type="match status" value="2"/>
</dbReference>
<dbReference type="InterPro" id="IPR009038">
    <property type="entry name" value="GOLD_dom"/>
</dbReference>
<dbReference type="AlphaFoldDB" id="A0A0P1BHR5"/>
<evidence type="ECO:0000256" key="8">
    <source>
        <dbReference type="RuleBase" id="RU003827"/>
    </source>
</evidence>
<evidence type="ECO:0000259" key="11">
    <source>
        <dbReference type="PROSITE" id="PS50866"/>
    </source>
</evidence>
<proteinExistence type="inferred from homology"/>
<organism evidence="12 13">
    <name type="scientific">Ceraceosorus bombacis</name>
    <dbReference type="NCBI Taxonomy" id="401625"/>
    <lineage>
        <taxon>Eukaryota</taxon>
        <taxon>Fungi</taxon>
        <taxon>Dikarya</taxon>
        <taxon>Basidiomycota</taxon>
        <taxon>Ustilaginomycotina</taxon>
        <taxon>Exobasidiomycetes</taxon>
        <taxon>Ceraceosorales</taxon>
        <taxon>Ceraceosoraceae</taxon>
        <taxon>Ceraceosorus</taxon>
    </lineage>
</organism>
<feature type="signal peptide" evidence="10">
    <location>
        <begin position="1"/>
        <end position="37"/>
    </location>
</feature>
<dbReference type="PANTHER" id="PTHR22811">
    <property type="entry name" value="TRANSMEMBRANE EMP24 DOMAIN-CONTAINING PROTEIN"/>
    <property type="match status" value="1"/>
</dbReference>
<reference evidence="12 13" key="1">
    <citation type="submission" date="2014-09" db="EMBL/GenBank/DDBJ databases">
        <authorList>
            <person name="Magalhaes I.L.F."/>
            <person name="Oliveira U."/>
            <person name="Santos F.R."/>
            <person name="Vidigal T.H.D.A."/>
            <person name="Brescovit A.D."/>
            <person name="Santos A.J."/>
        </authorList>
    </citation>
    <scope>NUCLEOTIDE SEQUENCE [LARGE SCALE GENOMIC DNA]</scope>
</reference>
<accession>A0A0P1BHR5</accession>
<evidence type="ECO:0000256" key="4">
    <source>
        <dbReference type="ARBA" id="ARBA00022729"/>
    </source>
</evidence>
<dbReference type="Proteomes" id="UP000054845">
    <property type="component" value="Unassembled WGS sequence"/>
</dbReference>
<keyword evidence="4 10" id="KW-0732">Signal</keyword>
<protein>
    <submittedName>
        <fullName evidence="12">Related to emp24 protein</fullName>
    </submittedName>
</protein>
<keyword evidence="6 9" id="KW-0472">Membrane</keyword>
<keyword evidence="3 8" id="KW-0812">Transmembrane</keyword>
<evidence type="ECO:0000313" key="13">
    <source>
        <dbReference type="Proteomes" id="UP000054845"/>
    </source>
</evidence>
<evidence type="ECO:0000313" key="12">
    <source>
        <dbReference type="EMBL" id="CEH15347.1"/>
    </source>
</evidence>
<evidence type="ECO:0000256" key="7">
    <source>
        <dbReference type="ARBA" id="ARBA00037847"/>
    </source>
</evidence>
<dbReference type="OrthoDB" id="62956at2759"/>
<evidence type="ECO:0000256" key="1">
    <source>
        <dbReference type="ARBA" id="ARBA00004479"/>
    </source>
</evidence>
<evidence type="ECO:0000256" key="3">
    <source>
        <dbReference type="ARBA" id="ARBA00022692"/>
    </source>
</evidence>
<keyword evidence="13" id="KW-1185">Reference proteome</keyword>
<dbReference type="EMBL" id="CCYA01000260">
    <property type="protein sequence ID" value="CEH15347.1"/>
    <property type="molecule type" value="Genomic_DNA"/>
</dbReference>
<name>A0A0P1BHR5_9BASI</name>
<comment type="similarity">
    <text evidence="2 8">Belongs to the EMP24/GP25L family.</text>
</comment>
<dbReference type="SUPFAM" id="SSF101576">
    <property type="entry name" value="Supernatant protein factor (SPF), C-terminal domain"/>
    <property type="match status" value="1"/>
</dbReference>
<comment type="subcellular location">
    <subcellularLocation>
        <location evidence="7">Endomembrane system</location>
        <topology evidence="7">Single-pass membrane protein</topology>
    </subcellularLocation>
    <subcellularLocation>
        <location evidence="1 8">Membrane</location>
        <topology evidence="1 8">Single-pass type I membrane protein</topology>
    </subcellularLocation>
</comment>
<evidence type="ECO:0000256" key="6">
    <source>
        <dbReference type="ARBA" id="ARBA00023136"/>
    </source>
</evidence>
<dbReference type="GO" id="GO:0012505">
    <property type="term" value="C:endomembrane system"/>
    <property type="evidence" value="ECO:0007669"/>
    <property type="project" value="UniProtKB-SubCell"/>
</dbReference>